<dbReference type="AlphaFoldDB" id="A0A1W1Z2Q3"/>
<proteinExistence type="predicted"/>
<dbReference type="EMBL" id="FWXR01000002">
    <property type="protein sequence ID" value="SMC42740.1"/>
    <property type="molecule type" value="Genomic_DNA"/>
</dbReference>
<evidence type="ECO:0000313" key="2">
    <source>
        <dbReference type="Proteomes" id="UP000192656"/>
    </source>
</evidence>
<organism evidence="1 2">
    <name type="scientific">Fulvimarina manganoxydans</name>
    <dbReference type="NCBI Taxonomy" id="937218"/>
    <lineage>
        <taxon>Bacteria</taxon>
        <taxon>Pseudomonadati</taxon>
        <taxon>Pseudomonadota</taxon>
        <taxon>Alphaproteobacteria</taxon>
        <taxon>Hyphomicrobiales</taxon>
        <taxon>Aurantimonadaceae</taxon>
        <taxon>Fulvimarina</taxon>
    </lineage>
</organism>
<dbReference type="Proteomes" id="UP000192656">
    <property type="component" value="Unassembled WGS sequence"/>
</dbReference>
<keyword evidence="2" id="KW-1185">Reference proteome</keyword>
<protein>
    <submittedName>
        <fullName evidence="1">Uncharacterized protein</fullName>
    </submittedName>
</protein>
<sequence length="79" mass="8761">MSTQSVLDRLSAWDHTPHEGDPMVDCLLDDVALAKAEIERLQAIIDSRPAINAGLPGTYIRWSRSIYVMEAAHVLETAQ</sequence>
<accession>A0A1W1Z2Q3</accession>
<gene>
    <name evidence="1" type="ORF">SAMN06297251_102115</name>
</gene>
<dbReference type="STRING" id="937218.SAMN06297251_102115"/>
<name>A0A1W1Z2Q3_9HYPH</name>
<reference evidence="1 2" key="1">
    <citation type="submission" date="2017-04" db="EMBL/GenBank/DDBJ databases">
        <authorList>
            <person name="Afonso C.L."/>
            <person name="Miller P.J."/>
            <person name="Scott M.A."/>
            <person name="Spackman E."/>
            <person name="Goraichik I."/>
            <person name="Dimitrov K.M."/>
            <person name="Suarez D.L."/>
            <person name="Swayne D.E."/>
        </authorList>
    </citation>
    <scope>NUCLEOTIDE SEQUENCE [LARGE SCALE GENOMIC DNA]</scope>
    <source>
        <strain evidence="1 2">CGMCC 1.10972</strain>
    </source>
</reference>
<evidence type="ECO:0000313" key="1">
    <source>
        <dbReference type="EMBL" id="SMC42740.1"/>
    </source>
</evidence>